<dbReference type="GO" id="GO:0000155">
    <property type="term" value="F:phosphorelay sensor kinase activity"/>
    <property type="evidence" value="ECO:0007669"/>
    <property type="project" value="InterPro"/>
</dbReference>
<dbReference type="PANTHER" id="PTHR45453">
    <property type="entry name" value="PHOSPHATE REGULON SENSOR PROTEIN PHOR"/>
    <property type="match status" value="1"/>
</dbReference>
<evidence type="ECO:0000313" key="14">
    <source>
        <dbReference type="Proteomes" id="UP000824089"/>
    </source>
</evidence>
<evidence type="ECO:0000256" key="1">
    <source>
        <dbReference type="ARBA" id="ARBA00000085"/>
    </source>
</evidence>
<dbReference type="EMBL" id="DVMM01000210">
    <property type="protein sequence ID" value="HIU30504.1"/>
    <property type="molecule type" value="Genomic_DNA"/>
</dbReference>
<evidence type="ECO:0000256" key="7">
    <source>
        <dbReference type="ARBA" id="ARBA00022777"/>
    </source>
</evidence>
<dbReference type="InterPro" id="IPR036890">
    <property type="entry name" value="HATPase_C_sf"/>
</dbReference>
<keyword evidence="7 13" id="KW-0418">Kinase</keyword>
<dbReference type="InterPro" id="IPR050351">
    <property type="entry name" value="BphY/WalK/GraS-like"/>
</dbReference>
<keyword evidence="8 11" id="KW-1133">Transmembrane helix</keyword>
<dbReference type="PROSITE" id="PS50109">
    <property type="entry name" value="HIS_KIN"/>
    <property type="match status" value="1"/>
</dbReference>
<protein>
    <recommendedName>
        <fullName evidence="3">histidine kinase</fullName>
        <ecNumber evidence="3">2.7.13.3</ecNumber>
    </recommendedName>
</protein>
<dbReference type="AlphaFoldDB" id="A0A9D1LA10"/>
<proteinExistence type="predicted"/>
<evidence type="ECO:0000313" key="13">
    <source>
        <dbReference type="EMBL" id="HIU30504.1"/>
    </source>
</evidence>
<evidence type="ECO:0000256" key="8">
    <source>
        <dbReference type="ARBA" id="ARBA00022989"/>
    </source>
</evidence>
<keyword evidence="5" id="KW-0808">Transferase</keyword>
<dbReference type="Proteomes" id="UP000824089">
    <property type="component" value="Unassembled WGS sequence"/>
</dbReference>
<dbReference type="GO" id="GO:0004721">
    <property type="term" value="F:phosphoprotein phosphatase activity"/>
    <property type="evidence" value="ECO:0007669"/>
    <property type="project" value="TreeGrafter"/>
</dbReference>
<dbReference type="InterPro" id="IPR003661">
    <property type="entry name" value="HisK_dim/P_dom"/>
</dbReference>
<dbReference type="SUPFAM" id="SSF55874">
    <property type="entry name" value="ATPase domain of HSP90 chaperone/DNA topoisomerase II/histidine kinase"/>
    <property type="match status" value="1"/>
</dbReference>
<gene>
    <name evidence="13" type="ORF">IAD50_09455</name>
</gene>
<dbReference type="InterPro" id="IPR003594">
    <property type="entry name" value="HATPase_dom"/>
</dbReference>
<evidence type="ECO:0000259" key="12">
    <source>
        <dbReference type="PROSITE" id="PS50109"/>
    </source>
</evidence>
<reference evidence="13" key="2">
    <citation type="journal article" date="2021" name="PeerJ">
        <title>Extensive microbial diversity within the chicken gut microbiome revealed by metagenomics and culture.</title>
        <authorList>
            <person name="Gilroy R."/>
            <person name="Ravi A."/>
            <person name="Getino M."/>
            <person name="Pursley I."/>
            <person name="Horton D.L."/>
            <person name="Alikhan N.F."/>
            <person name="Baker D."/>
            <person name="Gharbi K."/>
            <person name="Hall N."/>
            <person name="Watson M."/>
            <person name="Adriaenssens E.M."/>
            <person name="Foster-Nyarko E."/>
            <person name="Jarju S."/>
            <person name="Secka A."/>
            <person name="Antonio M."/>
            <person name="Oren A."/>
            <person name="Chaudhuri R.R."/>
            <person name="La Ragione R."/>
            <person name="Hildebrand F."/>
            <person name="Pallen M.J."/>
        </authorList>
    </citation>
    <scope>NUCLEOTIDE SEQUENCE</scope>
    <source>
        <strain evidence="13">CHK195-4489</strain>
    </source>
</reference>
<comment type="subcellular location">
    <subcellularLocation>
        <location evidence="2">Cell membrane</location>
        <topology evidence="2">Multi-pass membrane protein</topology>
    </subcellularLocation>
</comment>
<feature type="domain" description="Histidine kinase" evidence="12">
    <location>
        <begin position="126"/>
        <end position="323"/>
    </location>
</feature>
<evidence type="ECO:0000256" key="2">
    <source>
        <dbReference type="ARBA" id="ARBA00004651"/>
    </source>
</evidence>
<reference evidence="13" key="1">
    <citation type="submission" date="2020-10" db="EMBL/GenBank/DDBJ databases">
        <authorList>
            <person name="Gilroy R."/>
        </authorList>
    </citation>
    <scope>NUCLEOTIDE SEQUENCE</scope>
    <source>
        <strain evidence="13">CHK195-4489</strain>
    </source>
</reference>
<dbReference type="GO" id="GO:0016036">
    <property type="term" value="P:cellular response to phosphate starvation"/>
    <property type="evidence" value="ECO:0007669"/>
    <property type="project" value="TreeGrafter"/>
</dbReference>
<keyword evidence="10 11" id="KW-0472">Membrane</keyword>
<dbReference type="InterPro" id="IPR005467">
    <property type="entry name" value="His_kinase_dom"/>
</dbReference>
<feature type="transmembrane region" description="Helical" evidence="11">
    <location>
        <begin position="36"/>
        <end position="60"/>
    </location>
</feature>
<keyword evidence="6 11" id="KW-0812">Transmembrane</keyword>
<organism evidence="13 14">
    <name type="scientific">Candidatus Egerieisoma faecipullorum</name>
    <dbReference type="NCBI Taxonomy" id="2840963"/>
    <lineage>
        <taxon>Bacteria</taxon>
        <taxon>Bacillati</taxon>
        <taxon>Bacillota</taxon>
        <taxon>Clostridia</taxon>
        <taxon>Eubacteriales</taxon>
        <taxon>Clostridiaceae</taxon>
        <taxon>Clostridiaceae incertae sedis</taxon>
        <taxon>Candidatus Egerieisoma</taxon>
    </lineage>
</organism>
<dbReference type="EC" id="2.7.13.3" evidence="3"/>
<dbReference type="GO" id="GO:0005886">
    <property type="term" value="C:plasma membrane"/>
    <property type="evidence" value="ECO:0007669"/>
    <property type="project" value="UniProtKB-SubCell"/>
</dbReference>
<evidence type="ECO:0000256" key="5">
    <source>
        <dbReference type="ARBA" id="ARBA00022679"/>
    </source>
</evidence>
<dbReference type="PANTHER" id="PTHR45453:SF2">
    <property type="entry name" value="HISTIDINE KINASE"/>
    <property type="match status" value="1"/>
</dbReference>
<sequence>MKFSEYVASKAITLCFLGIGALLAVIALGYGGAEAYFLLGAAALFFAIVFAWLICGFWLVGKRLNRLNRLAEGLKDRYLLGELLPVPQDPIEKKYFSIMKSVSRSAVGAAEEAIREKNEYCDYVASWIHEMKTPLTACTLILSNGGDPVKLKRELKRADNLTESILYYAKMRTIEKDNVIRKASASHVLNAAVKSQMELLVAAGISVEITGDFTVYTDAKALCFIIKQLLINAAKYCPGCKIEITAEHGRITVRDNGVGIPSHELRRVTERGFTGSAGRRQGGSTGMGLFIVKNLCTQLSIRLDIDSEEGKYTSISLSFENLTEA</sequence>
<evidence type="ECO:0000256" key="6">
    <source>
        <dbReference type="ARBA" id="ARBA00022692"/>
    </source>
</evidence>
<comment type="catalytic activity">
    <reaction evidence="1">
        <text>ATP + protein L-histidine = ADP + protein N-phospho-L-histidine.</text>
        <dbReference type="EC" id="2.7.13.3"/>
    </reaction>
</comment>
<evidence type="ECO:0000256" key="9">
    <source>
        <dbReference type="ARBA" id="ARBA00023012"/>
    </source>
</evidence>
<keyword evidence="4" id="KW-1003">Cell membrane</keyword>
<keyword evidence="9" id="KW-0902">Two-component regulatory system</keyword>
<feature type="transmembrane region" description="Helical" evidence="11">
    <location>
        <begin position="12"/>
        <end position="30"/>
    </location>
</feature>
<name>A0A9D1LA10_9CLOT</name>
<evidence type="ECO:0000256" key="3">
    <source>
        <dbReference type="ARBA" id="ARBA00012438"/>
    </source>
</evidence>
<dbReference type="Pfam" id="PF02518">
    <property type="entry name" value="HATPase_c"/>
    <property type="match status" value="1"/>
</dbReference>
<evidence type="ECO:0000256" key="10">
    <source>
        <dbReference type="ARBA" id="ARBA00023136"/>
    </source>
</evidence>
<evidence type="ECO:0000256" key="11">
    <source>
        <dbReference type="SAM" id="Phobius"/>
    </source>
</evidence>
<comment type="caution">
    <text evidence="13">The sequence shown here is derived from an EMBL/GenBank/DDBJ whole genome shotgun (WGS) entry which is preliminary data.</text>
</comment>
<dbReference type="SMART" id="SM00387">
    <property type="entry name" value="HATPase_c"/>
    <property type="match status" value="1"/>
</dbReference>
<evidence type="ECO:0000256" key="4">
    <source>
        <dbReference type="ARBA" id="ARBA00022475"/>
    </source>
</evidence>
<dbReference type="Gene3D" id="3.30.565.10">
    <property type="entry name" value="Histidine kinase-like ATPase, C-terminal domain"/>
    <property type="match status" value="1"/>
</dbReference>
<dbReference type="CDD" id="cd00082">
    <property type="entry name" value="HisKA"/>
    <property type="match status" value="1"/>
</dbReference>
<accession>A0A9D1LA10</accession>